<proteinExistence type="predicted"/>
<dbReference type="Ensembl" id="ENSPKIT00000007241.1">
    <property type="protein sequence ID" value="ENSPKIP00000026485.1"/>
    <property type="gene ID" value="ENSPKIG00000008950.1"/>
</dbReference>
<reference evidence="1" key="1">
    <citation type="submission" date="2025-08" db="UniProtKB">
        <authorList>
            <consortium name="Ensembl"/>
        </authorList>
    </citation>
    <scope>IDENTIFICATION</scope>
</reference>
<evidence type="ECO:0000313" key="1">
    <source>
        <dbReference type="Ensembl" id="ENSPKIP00000026485.1"/>
    </source>
</evidence>
<organism evidence="1 2">
    <name type="scientific">Paramormyrops kingsleyae</name>
    <dbReference type="NCBI Taxonomy" id="1676925"/>
    <lineage>
        <taxon>Eukaryota</taxon>
        <taxon>Metazoa</taxon>
        <taxon>Chordata</taxon>
        <taxon>Craniata</taxon>
        <taxon>Vertebrata</taxon>
        <taxon>Euteleostomi</taxon>
        <taxon>Actinopterygii</taxon>
        <taxon>Neopterygii</taxon>
        <taxon>Teleostei</taxon>
        <taxon>Osteoglossocephala</taxon>
        <taxon>Osteoglossomorpha</taxon>
        <taxon>Osteoglossiformes</taxon>
        <taxon>Mormyridae</taxon>
        <taxon>Paramormyrops</taxon>
    </lineage>
</organism>
<protein>
    <submittedName>
        <fullName evidence="1">Uncharacterized protein</fullName>
    </submittedName>
</protein>
<evidence type="ECO:0000313" key="2">
    <source>
        <dbReference type="Proteomes" id="UP000261540"/>
    </source>
</evidence>
<dbReference type="AlphaFoldDB" id="A0A3B3S8H0"/>
<name>A0A3B3S8H0_9TELE</name>
<accession>A0A3B3S8H0</accession>
<sequence>MYRSSRDKIRQKSLQDDLCCSHGKYLKKSFSFLSINVCTCDSCCHTSFCSITNCSISCMPTSFSSTSCVSTPRCFTKSMFTSCVSTSCNSCSFTSCMPTSCSSTSCMPTSFFLVKFPINRTRCPNPFTCLTSSGGMMTKKLIFSGISRVLFCQDTCSRASSVSISSQCKLALSPSVTDTGPSTTRIAAERRKRGVRSVLQSVIKEEHRGSLPAMFTGRR</sequence>
<dbReference type="Proteomes" id="UP000261540">
    <property type="component" value="Unplaced"/>
</dbReference>
<keyword evidence="2" id="KW-1185">Reference proteome</keyword>
<reference evidence="1" key="2">
    <citation type="submission" date="2025-09" db="UniProtKB">
        <authorList>
            <consortium name="Ensembl"/>
        </authorList>
    </citation>
    <scope>IDENTIFICATION</scope>
</reference>